<dbReference type="GO" id="GO:0016787">
    <property type="term" value="F:hydrolase activity"/>
    <property type="evidence" value="ECO:0007669"/>
    <property type="project" value="UniProtKB-KW"/>
</dbReference>
<evidence type="ECO:0000313" key="2">
    <source>
        <dbReference type="EMBL" id="RDX93561.1"/>
    </source>
</evidence>
<dbReference type="GO" id="GO:0004519">
    <property type="term" value="F:endonuclease activity"/>
    <property type="evidence" value="ECO:0007669"/>
    <property type="project" value="UniProtKB-KW"/>
</dbReference>
<dbReference type="Proteomes" id="UP000257109">
    <property type="component" value="Unassembled WGS sequence"/>
</dbReference>
<accession>A0A371GSP3</accession>
<dbReference type="SUPFAM" id="SSF56672">
    <property type="entry name" value="DNA/RNA polymerases"/>
    <property type="match status" value="1"/>
</dbReference>
<evidence type="ECO:0000313" key="3">
    <source>
        <dbReference type="Proteomes" id="UP000257109"/>
    </source>
</evidence>
<keyword evidence="3" id="KW-1185">Reference proteome</keyword>
<dbReference type="InterPro" id="IPR041577">
    <property type="entry name" value="RT_RNaseH_2"/>
</dbReference>
<comment type="caution">
    <text evidence="2">The sequence shown here is derived from an EMBL/GenBank/DDBJ whole genome shotgun (WGS) entry which is preliminary data.</text>
</comment>
<protein>
    <recommendedName>
        <fullName evidence="1">Reverse transcriptase/retrotransposon-derived protein RNase H-like domain-containing protein</fullName>
    </recommendedName>
</protein>
<dbReference type="InterPro" id="IPR043502">
    <property type="entry name" value="DNA/RNA_pol_sf"/>
</dbReference>
<feature type="non-terminal residue" evidence="2">
    <location>
        <position position="1"/>
    </location>
</feature>
<proteinExistence type="predicted"/>
<reference evidence="2" key="1">
    <citation type="submission" date="2018-05" db="EMBL/GenBank/DDBJ databases">
        <title>Draft genome of Mucuna pruriens seed.</title>
        <authorList>
            <person name="Nnadi N.E."/>
            <person name="Vos R."/>
            <person name="Hasami M.H."/>
            <person name="Devisetty U.K."/>
            <person name="Aguiy J.C."/>
        </authorList>
    </citation>
    <scope>NUCLEOTIDE SEQUENCE [LARGE SCALE GENOMIC DNA]</scope>
    <source>
        <strain evidence="2">JCA_2017</strain>
    </source>
</reference>
<name>A0A371GSP3_MUCPR</name>
<gene>
    <name evidence="2" type="ORF">CR513_24157</name>
</gene>
<sequence>MVIERRRLRNIKENVFATPPILTQPLEATSITLVQEFGREQRPIYFISNVLQGVETRYQKIEKAVLAVIVTTRKLWPYF</sequence>
<evidence type="ECO:0000259" key="1">
    <source>
        <dbReference type="Pfam" id="PF17919"/>
    </source>
</evidence>
<dbReference type="Pfam" id="PF17919">
    <property type="entry name" value="RT_RNaseH_2"/>
    <property type="match status" value="1"/>
</dbReference>
<feature type="domain" description="Reverse transcriptase/retrotransposon-derived protein RNase H-like" evidence="1">
    <location>
        <begin position="28"/>
        <end position="79"/>
    </location>
</feature>
<dbReference type="EMBL" id="QJKJ01004584">
    <property type="protein sequence ID" value="RDX93561.1"/>
    <property type="molecule type" value="Genomic_DNA"/>
</dbReference>
<dbReference type="AlphaFoldDB" id="A0A371GSP3"/>
<dbReference type="OrthoDB" id="1425297at2759"/>
<organism evidence="2 3">
    <name type="scientific">Mucuna pruriens</name>
    <name type="common">Velvet bean</name>
    <name type="synonym">Dolichos pruriens</name>
    <dbReference type="NCBI Taxonomy" id="157652"/>
    <lineage>
        <taxon>Eukaryota</taxon>
        <taxon>Viridiplantae</taxon>
        <taxon>Streptophyta</taxon>
        <taxon>Embryophyta</taxon>
        <taxon>Tracheophyta</taxon>
        <taxon>Spermatophyta</taxon>
        <taxon>Magnoliopsida</taxon>
        <taxon>eudicotyledons</taxon>
        <taxon>Gunneridae</taxon>
        <taxon>Pentapetalae</taxon>
        <taxon>rosids</taxon>
        <taxon>fabids</taxon>
        <taxon>Fabales</taxon>
        <taxon>Fabaceae</taxon>
        <taxon>Papilionoideae</taxon>
        <taxon>50 kb inversion clade</taxon>
        <taxon>NPAAA clade</taxon>
        <taxon>indigoferoid/millettioid clade</taxon>
        <taxon>Phaseoleae</taxon>
        <taxon>Mucuna</taxon>
    </lineage>
</organism>
<dbReference type="GO" id="GO:0003964">
    <property type="term" value="F:RNA-directed DNA polymerase activity"/>
    <property type="evidence" value="ECO:0007669"/>
    <property type="project" value="UniProtKB-KW"/>
</dbReference>